<dbReference type="PANTHER" id="PTHR35092">
    <property type="entry name" value="CHLORINASE MJ1651"/>
    <property type="match status" value="1"/>
</dbReference>
<reference evidence="5 6" key="1">
    <citation type="submission" date="2019-08" db="EMBL/GenBank/DDBJ databases">
        <title>In-depth cultivation of the pig gut microbiome towards novel bacterial diversity and tailored functional studies.</title>
        <authorList>
            <person name="Wylensek D."/>
            <person name="Hitch T.C.A."/>
            <person name="Clavel T."/>
        </authorList>
    </citation>
    <scope>NUCLEOTIDE SEQUENCE [LARGE SCALE GENOMIC DNA]</scope>
    <source>
        <strain evidence="5 6">Oil+RF-744-GAM-WT-6</strain>
    </source>
</reference>
<accession>A0A7X2NRQ1</accession>
<evidence type="ECO:0000313" key="5">
    <source>
        <dbReference type="EMBL" id="MSS58297.1"/>
    </source>
</evidence>
<evidence type="ECO:0000256" key="2">
    <source>
        <dbReference type="ARBA" id="ARBA00024035"/>
    </source>
</evidence>
<feature type="domain" description="S-adenosyl-l-methionine hydroxide adenosyltransferase N-terminal" evidence="3">
    <location>
        <begin position="8"/>
        <end position="157"/>
    </location>
</feature>
<dbReference type="Gene3D" id="3.40.50.10790">
    <property type="entry name" value="S-adenosyl-l-methionine hydroxide adenosyltransferase, N-terminal"/>
    <property type="match status" value="1"/>
</dbReference>
<proteinExistence type="inferred from homology"/>
<dbReference type="InterPro" id="IPR023228">
    <property type="entry name" value="SAM_OH_AdoTrfase_N_sf"/>
</dbReference>
<dbReference type="InterPro" id="IPR046470">
    <property type="entry name" value="SAM_HAT_C"/>
</dbReference>
<evidence type="ECO:0000256" key="1">
    <source>
        <dbReference type="ARBA" id="ARBA00022691"/>
    </source>
</evidence>
<name>A0A7X2NRQ1_9FIRM</name>
<dbReference type="InterPro" id="IPR023227">
    <property type="entry name" value="SAM_OH_AdoTrfase_C_sf"/>
</dbReference>
<evidence type="ECO:0000259" key="3">
    <source>
        <dbReference type="Pfam" id="PF01887"/>
    </source>
</evidence>
<dbReference type="Pfam" id="PF20257">
    <property type="entry name" value="SAM_HAT_C"/>
    <property type="match status" value="1"/>
</dbReference>
<dbReference type="AlphaFoldDB" id="A0A7X2NRQ1"/>
<keyword evidence="6" id="KW-1185">Reference proteome</keyword>
<dbReference type="SUPFAM" id="SSF101852">
    <property type="entry name" value="Bacterial fluorinating enzyme, C-terminal domain"/>
    <property type="match status" value="1"/>
</dbReference>
<gene>
    <name evidence="5" type="ORF">FYJ51_05200</name>
</gene>
<comment type="similarity">
    <text evidence="2">Belongs to the SAM hydrolase / SAM-dependent halogenase family.</text>
</comment>
<dbReference type="PANTHER" id="PTHR35092:SF1">
    <property type="entry name" value="CHLORINASE MJ1651"/>
    <property type="match status" value="1"/>
</dbReference>
<dbReference type="Proteomes" id="UP000461880">
    <property type="component" value="Unassembled WGS sequence"/>
</dbReference>
<dbReference type="InterPro" id="IPR046469">
    <property type="entry name" value="SAM_HAT_N"/>
</dbReference>
<protein>
    <submittedName>
        <fullName evidence="5">SAM-dependent chlorinase/fluorinase</fullName>
    </submittedName>
</protein>
<evidence type="ECO:0000313" key="6">
    <source>
        <dbReference type="Proteomes" id="UP000461880"/>
    </source>
</evidence>
<organism evidence="5 6">
    <name type="scientific">Stecheria intestinalis</name>
    <dbReference type="NCBI Taxonomy" id="2606630"/>
    <lineage>
        <taxon>Bacteria</taxon>
        <taxon>Bacillati</taxon>
        <taxon>Bacillota</taxon>
        <taxon>Erysipelotrichia</taxon>
        <taxon>Erysipelotrichales</taxon>
        <taxon>Erysipelotrichaceae</taxon>
        <taxon>Stecheria</taxon>
    </lineage>
</organism>
<dbReference type="Gene3D" id="2.40.30.90">
    <property type="entry name" value="Bacterial fluorinating enzyme like"/>
    <property type="match status" value="1"/>
</dbReference>
<dbReference type="RefSeq" id="WP_105302893.1">
    <property type="nucleotide sequence ID" value="NZ_VUMN01000009.1"/>
</dbReference>
<dbReference type="PIRSF" id="PIRSF006779">
    <property type="entry name" value="UCP006779"/>
    <property type="match status" value="1"/>
</dbReference>
<dbReference type="SUPFAM" id="SSF102522">
    <property type="entry name" value="Bacterial fluorinating enzyme, N-terminal domain"/>
    <property type="match status" value="1"/>
</dbReference>
<sequence>MRETDGWIVMMTDFGADNIGTAAMKGVAASVDESLRLEDLTHSIEPFNVWQASDALMYAEPFWPKGTVFVSVVDPGVGTKRRACVAKLKDGKFVVTPDNGTLTHLEEFIGVEEIREIDETVNRLKSTVKTSVFHGRDLFAYCGAKLAAGVISFEEVGPAYPVSEIVRCPQPLHAAWQGDTAYGEVTSVSRTFGNVFTNIPISDLEAHGYELNQKYHLNISDGEETVYDGEIDYVRSFGFLSEGAPLIFNGSTLYLCIACNQASFLKRYHMDPSKHWKVTLSK</sequence>
<dbReference type="EMBL" id="VUMN01000009">
    <property type="protein sequence ID" value="MSS58297.1"/>
    <property type="molecule type" value="Genomic_DNA"/>
</dbReference>
<comment type="caution">
    <text evidence="5">The sequence shown here is derived from an EMBL/GenBank/DDBJ whole genome shotgun (WGS) entry which is preliminary data.</text>
</comment>
<dbReference type="Pfam" id="PF01887">
    <property type="entry name" value="SAM_HAT_N"/>
    <property type="match status" value="1"/>
</dbReference>
<keyword evidence="1" id="KW-0949">S-adenosyl-L-methionine</keyword>
<feature type="domain" description="S-adenosyl-l-methionine hydroxide adenosyltransferase C-terminal" evidence="4">
    <location>
        <begin position="191"/>
        <end position="276"/>
    </location>
</feature>
<evidence type="ECO:0000259" key="4">
    <source>
        <dbReference type="Pfam" id="PF20257"/>
    </source>
</evidence>
<dbReference type="InterPro" id="IPR002747">
    <property type="entry name" value="SAM_OH_AdoTrfase"/>
</dbReference>